<dbReference type="Proteomes" id="UP000836387">
    <property type="component" value="Unassembled WGS sequence"/>
</dbReference>
<evidence type="ECO:0000313" key="2">
    <source>
        <dbReference type="Proteomes" id="UP000836387"/>
    </source>
</evidence>
<reference evidence="1" key="2">
    <citation type="submission" date="2021-10" db="EMBL/GenBank/DDBJ databases">
        <authorList>
            <person name="Piombo E."/>
        </authorList>
    </citation>
    <scope>NUCLEOTIDE SEQUENCE</scope>
</reference>
<gene>
    <name evidence="1" type="ORF">CRV2_00008289</name>
</gene>
<keyword evidence="2" id="KW-1185">Reference proteome</keyword>
<protein>
    <submittedName>
        <fullName evidence="1">Uncharacterized protein</fullName>
    </submittedName>
</protein>
<proteinExistence type="predicted"/>
<reference evidence="1" key="1">
    <citation type="submission" date="2020-04" db="EMBL/GenBank/DDBJ databases">
        <authorList>
            <person name="Broberg M."/>
        </authorList>
    </citation>
    <scope>NUCLEOTIDE SEQUENCE</scope>
</reference>
<name>A0ACA9UTE8_BIOOC</name>
<sequence>MVLTRVGQSSRMESLKRPNDLKITQSPPSASVGAKLGGLPVAQEFEYATADGMASIHVNFPIRFDAEVASCIVHGTISPNLDGTFCRVICDSTYANRNGKDIWINGDGAIDAWRISNGVCDFKQKLVARKPLFGTYRNPFAGARGFPKWFNLLGTHISTFGKFLLATKEDSPPIAMDPDTLNTVNNPVPVVLGSSECIFNSSVAVTTRSSIAFAVSITVSAVSSADPVTTESELVSVSAICLCIKHFK</sequence>
<accession>A0ACA9UTE8</accession>
<dbReference type="EMBL" id="CADEHS020000645">
    <property type="protein sequence ID" value="CAG9956383.1"/>
    <property type="molecule type" value="Genomic_DNA"/>
</dbReference>
<evidence type="ECO:0000313" key="1">
    <source>
        <dbReference type="EMBL" id="CAG9956383.1"/>
    </source>
</evidence>
<organism evidence="1 2">
    <name type="scientific">Clonostachys rosea f. rosea IK726</name>
    <dbReference type="NCBI Taxonomy" id="1349383"/>
    <lineage>
        <taxon>Eukaryota</taxon>
        <taxon>Fungi</taxon>
        <taxon>Dikarya</taxon>
        <taxon>Ascomycota</taxon>
        <taxon>Pezizomycotina</taxon>
        <taxon>Sordariomycetes</taxon>
        <taxon>Hypocreomycetidae</taxon>
        <taxon>Hypocreales</taxon>
        <taxon>Bionectriaceae</taxon>
        <taxon>Clonostachys</taxon>
    </lineage>
</organism>
<comment type="caution">
    <text evidence="1">The sequence shown here is derived from an EMBL/GenBank/DDBJ whole genome shotgun (WGS) entry which is preliminary data.</text>
</comment>